<keyword evidence="4 6" id="KW-0805">Transcription regulation</keyword>
<dbReference type="GO" id="GO:0003723">
    <property type="term" value="F:RNA binding"/>
    <property type="evidence" value="ECO:0007669"/>
    <property type="project" value="UniProtKB-UniRule"/>
</dbReference>
<dbReference type="PANTHER" id="PTHR11078:SF3">
    <property type="entry name" value="ANTITERMINATION NUSB DOMAIN-CONTAINING PROTEIN"/>
    <property type="match status" value="1"/>
</dbReference>
<protein>
    <recommendedName>
        <fullName evidence="6">Transcription antitermination protein NusB</fullName>
    </recommendedName>
    <alternativeName>
        <fullName evidence="6">Antitermination factor NusB</fullName>
    </alternativeName>
</protein>
<evidence type="ECO:0000256" key="5">
    <source>
        <dbReference type="ARBA" id="ARBA00023163"/>
    </source>
</evidence>
<sequence length="168" mass="18694">MTAAASPSPDAPKLDRRRQARLAAVQALYQVDLGKVSPQSVILEFLQHRLDEEIDGVRLGKIDRSLFGELVNGVSARREELEDMVAAVLDEDWPLDRLERLLRLILACGVYELAERPSVPARAVINEYVELARAFFDGKEPAMVNGVLDRLGHSLREEEFDSGQGEGL</sequence>
<dbReference type="Proteomes" id="UP000253941">
    <property type="component" value="Unassembled WGS sequence"/>
</dbReference>
<dbReference type="Pfam" id="PF01029">
    <property type="entry name" value="NusB"/>
    <property type="match status" value="1"/>
</dbReference>
<dbReference type="NCBIfam" id="TIGR01951">
    <property type="entry name" value="nusB"/>
    <property type="match status" value="1"/>
</dbReference>
<comment type="function">
    <text evidence="6">Involved in transcription antitermination. Required for transcription of ribosomal RNA (rRNA) genes. Binds specifically to the boxA antiterminator sequence of the ribosomal RNA (rrn) operons.</text>
</comment>
<dbReference type="SUPFAM" id="SSF48013">
    <property type="entry name" value="NusB-like"/>
    <property type="match status" value="1"/>
</dbReference>
<evidence type="ECO:0000256" key="6">
    <source>
        <dbReference type="HAMAP-Rule" id="MF_00073"/>
    </source>
</evidence>
<keyword evidence="2 6" id="KW-0889">Transcription antitermination</keyword>
<dbReference type="EMBL" id="QPMH01000001">
    <property type="protein sequence ID" value="RDD63785.1"/>
    <property type="molecule type" value="Genomic_DNA"/>
</dbReference>
<dbReference type="InterPro" id="IPR006027">
    <property type="entry name" value="NusB_RsmB_TIM44"/>
</dbReference>
<reference evidence="8 9" key="1">
    <citation type="submission" date="2018-07" db="EMBL/GenBank/DDBJ databases">
        <title>Venubactetium sediminum gen. nov., sp. nov., isolated from a marine solar saltern.</title>
        <authorList>
            <person name="Wang S."/>
        </authorList>
    </citation>
    <scope>NUCLEOTIDE SEQUENCE [LARGE SCALE GENOMIC DNA]</scope>
    <source>
        <strain evidence="8 9">WD2A32</strain>
    </source>
</reference>
<dbReference type="GO" id="GO:0031564">
    <property type="term" value="P:transcription antitermination"/>
    <property type="evidence" value="ECO:0007669"/>
    <property type="project" value="UniProtKB-KW"/>
</dbReference>
<name>A0A369THD0_9PROT</name>
<evidence type="ECO:0000256" key="1">
    <source>
        <dbReference type="ARBA" id="ARBA00005952"/>
    </source>
</evidence>
<dbReference type="PANTHER" id="PTHR11078">
    <property type="entry name" value="N UTILIZATION SUBSTANCE PROTEIN B-RELATED"/>
    <property type="match status" value="1"/>
</dbReference>
<dbReference type="AlphaFoldDB" id="A0A369THD0"/>
<organism evidence="8 9">
    <name type="scientific">Ferruginivarius sediminum</name>
    <dbReference type="NCBI Taxonomy" id="2661937"/>
    <lineage>
        <taxon>Bacteria</taxon>
        <taxon>Pseudomonadati</taxon>
        <taxon>Pseudomonadota</taxon>
        <taxon>Alphaproteobacteria</taxon>
        <taxon>Rhodospirillales</taxon>
        <taxon>Rhodospirillaceae</taxon>
        <taxon>Ferruginivarius</taxon>
    </lineage>
</organism>
<dbReference type="HAMAP" id="MF_00073">
    <property type="entry name" value="NusB"/>
    <property type="match status" value="1"/>
</dbReference>
<feature type="domain" description="NusB/RsmB/TIM44" evidence="7">
    <location>
        <begin position="18"/>
        <end position="151"/>
    </location>
</feature>
<keyword evidence="9" id="KW-1185">Reference proteome</keyword>
<dbReference type="InterPro" id="IPR035926">
    <property type="entry name" value="NusB-like_sf"/>
</dbReference>
<evidence type="ECO:0000256" key="3">
    <source>
        <dbReference type="ARBA" id="ARBA00022884"/>
    </source>
</evidence>
<evidence type="ECO:0000313" key="9">
    <source>
        <dbReference type="Proteomes" id="UP000253941"/>
    </source>
</evidence>
<evidence type="ECO:0000256" key="2">
    <source>
        <dbReference type="ARBA" id="ARBA00022814"/>
    </source>
</evidence>
<dbReference type="RefSeq" id="WP_114580298.1">
    <property type="nucleotide sequence ID" value="NZ_QPMH01000001.1"/>
</dbReference>
<evidence type="ECO:0000313" key="8">
    <source>
        <dbReference type="EMBL" id="RDD63785.1"/>
    </source>
</evidence>
<dbReference type="GO" id="GO:0006353">
    <property type="term" value="P:DNA-templated transcription termination"/>
    <property type="evidence" value="ECO:0007669"/>
    <property type="project" value="UniProtKB-UniRule"/>
</dbReference>
<keyword evidence="3 6" id="KW-0694">RNA-binding</keyword>
<comment type="similarity">
    <text evidence="1 6">Belongs to the NusB family.</text>
</comment>
<dbReference type="Gene3D" id="1.10.940.10">
    <property type="entry name" value="NusB-like"/>
    <property type="match status" value="1"/>
</dbReference>
<keyword evidence="5 6" id="KW-0804">Transcription</keyword>
<evidence type="ECO:0000256" key="4">
    <source>
        <dbReference type="ARBA" id="ARBA00023015"/>
    </source>
</evidence>
<evidence type="ECO:0000259" key="7">
    <source>
        <dbReference type="Pfam" id="PF01029"/>
    </source>
</evidence>
<accession>A0A369THD0</accession>
<comment type="caution">
    <text evidence="8">The sequence shown here is derived from an EMBL/GenBank/DDBJ whole genome shotgun (WGS) entry which is preliminary data.</text>
</comment>
<dbReference type="GO" id="GO:0005829">
    <property type="term" value="C:cytosol"/>
    <property type="evidence" value="ECO:0007669"/>
    <property type="project" value="TreeGrafter"/>
</dbReference>
<gene>
    <name evidence="6" type="primary">nusB</name>
    <name evidence="8" type="ORF">DRB17_01015</name>
</gene>
<dbReference type="InterPro" id="IPR011605">
    <property type="entry name" value="NusB_fam"/>
</dbReference>
<proteinExistence type="inferred from homology"/>